<dbReference type="GO" id="GO:0102521">
    <property type="term" value="F:tRNA-4-demethylwyosine synthase activity"/>
    <property type="evidence" value="ECO:0007669"/>
    <property type="project" value="UniProtKB-EC"/>
</dbReference>
<evidence type="ECO:0000256" key="12">
    <source>
        <dbReference type="ARBA" id="ARBA00023128"/>
    </source>
</evidence>
<dbReference type="InterPro" id="IPR013917">
    <property type="entry name" value="tRNA_wybutosine-synth"/>
</dbReference>
<dbReference type="GO" id="GO:0031591">
    <property type="term" value="P:wybutosine biosynthetic process"/>
    <property type="evidence" value="ECO:0007669"/>
    <property type="project" value="TreeGrafter"/>
</dbReference>
<comment type="pathway">
    <text evidence="2">tRNA modification; wybutosine-tRNA(Phe) biosynthesis.</text>
</comment>
<keyword evidence="13" id="KW-0456">Lyase</keyword>
<feature type="region of interest" description="Disordered" evidence="16">
    <location>
        <begin position="224"/>
        <end position="257"/>
    </location>
</feature>
<dbReference type="SUPFAM" id="SSF102114">
    <property type="entry name" value="Radical SAM enzymes"/>
    <property type="match status" value="1"/>
</dbReference>
<evidence type="ECO:0000256" key="11">
    <source>
        <dbReference type="ARBA" id="ARBA00023014"/>
    </source>
</evidence>
<dbReference type="GO" id="GO:0010181">
    <property type="term" value="F:FMN binding"/>
    <property type="evidence" value="ECO:0007669"/>
    <property type="project" value="InterPro"/>
</dbReference>
<protein>
    <recommendedName>
        <fullName evidence="4">tRNA 4-demethylwyosine synthase (AdoMet-dependent)</fullName>
        <ecNumber evidence="4">4.1.3.44</ecNumber>
    </recommendedName>
</protein>
<dbReference type="GO" id="GO:0046872">
    <property type="term" value="F:metal ion binding"/>
    <property type="evidence" value="ECO:0007669"/>
    <property type="project" value="UniProtKB-KW"/>
</dbReference>
<dbReference type="Gene3D" id="3.20.20.70">
    <property type="entry name" value="Aldolase class I"/>
    <property type="match status" value="1"/>
</dbReference>
<dbReference type="PROSITE" id="PS51918">
    <property type="entry name" value="RADICAL_SAM"/>
    <property type="match status" value="1"/>
</dbReference>
<keyword evidence="8" id="KW-0479">Metal-binding</keyword>
<dbReference type="InterPro" id="IPR029039">
    <property type="entry name" value="Flavoprotein-like_sf"/>
</dbReference>
<dbReference type="AlphaFoldDB" id="A0A7S4FXA0"/>
<sequence>MNTFEFSGEIFWPTVVVIFCTISLVDTIRRIYGWRTSGTHQPNSQRCITILYATQKGTARQLSQEAASELLQLGVKTKVVNLADYDPEDFPAERFVAFITATYEGGQAPVAAQDFFKWLEDYTMDFRVSKDVFAPINYTILGLGNSVYADKGHYNRVAVDLDKWLQTLHGRRVAQVQLADEQEGLLDACKQWLEELKVVGVRYANAEPLPAVTESPVKLHANATSEAGNAAEEDEQEEEEEEDDGNADDDTMSTPSAMTDLEDLGEIYGKKTNAEMLNPRLRNSLTKQGYKLIGSHSGVKLCRWTKAMLRGRGGCYKHTFYGIKSYQCMEMTPSLACANKCVFCWRHHTNPVTKQWRWKMDDPEFLVEQSVDAHVGMINTLKGVPGVKPERLQEAYTPQHCALSLVGEPIIYPEINELVRLLHARHISTFMVTNAQFPERIDQLAPVTQLYISIDAATKESLKAVDRPIFDDFWERFTGSIDSLAKSGQRTVFRLTLVKDWNMEELAAYAELVKRGRPDFIEVKGVTYCGDNSASNLTIKNSPYHEEVLRFCQSLCDASNGLMGDCYALACEHQHSVCTLIGNKKFCKNGKWHTWIDYDKFHELANGDTPFSPMEYTMETPEWAVVGAPERGFDPVEVRHLRKQKAEQQA</sequence>
<accession>A0A7S4FXA0</accession>
<dbReference type="SFLD" id="SFLDS00029">
    <property type="entry name" value="Radical_SAM"/>
    <property type="match status" value="1"/>
</dbReference>
<dbReference type="InterPro" id="IPR058240">
    <property type="entry name" value="rSAM_sf"/>
</dbReference>
<evidence type="ECO:0000256" key="15">
    <source>
        <dbReference type="ARBA" id="ARBA00049466"/>
    </source>
</evidence>
<evidence type="ECO:0000256" key="10">
    <source>
        <dbReference type="ARBA" id="ARBA00023004"/>
    </source>
</evidence>
<evidence type="ECO:0000256" key="5">
    <source>
        <dbReference type="ARBA" id="ARBA00022485"/>
    </source>
</evidence>
<dbReference type="FunFam" id="3.20.20.70:FF:000196">
    <property type="entry name" value="S-adenosyl-L-methionine-dependent tRNA 4-demethylwyosine synthase"/>
    <property type="match status" value="1"/>
</dbReference>
<evidence type="ECO:0000256" key="14">
    <source>
        <dbReference type="ARBA" id="ARBA00025368"/>
    </source>
</evidence>
<comment type="cofactor">
    <cofactor evidence="1">
        <name>[4Fe-4S] cluster</name>
        <dbReference type="ChEBI" id="CHEBI:49883"/>
    </cofactor>
</comment>
<dbReference type="Pfam" id="PF08608">
    <property type="entry name" value="Wyosine_form"/>
    <property type="match status" value="1"/>
</dbReference>
<keyword evidence="5" id="KW-0004">4Fe-4S</keyword>
<dbReference type="PANTHER" id="PTHR13930:SF0">
    <property type="entry name" value="S-ADENOSYL-L-METHIONINE-DEPENDENT TRNA 4-DEMETHYLWYOSINE SYNTHASE TYW1-RELATED"/>
    <property type="match status" value="1"/>
</dbReference>
<dbReference type="InterPro" id="IPR013785">
    <property type="entry name" value="Aldolase_TIM"/>
</dbReference>
<comment type="catalytic activity">
    <reaction evidence="15">
        <text>N(1)-methylguanosine(37) in tRNA(Phe) + pyruvate + S-adenosyl-L-methionine = 4-demethylwyosine(37) in tRNA(Phe) + 5'-deoxyadenosine + L-methionine + CO2 + H2O</text>
        <dbReference type="Rhea" id="RHEA:36347"/>
        <dbReference type="Rhea" id="RHEA-COMP:10164"/>
        <dbReference type="Rhea" id="RHEA-COMP:10165"/>
        <dbReference type="ChEBI" id="CHEBI:15361"/>
        <dbReference type="ChEBI" id="CHEBI:15377"/>
        <dbReference type="ChEBI" id="CHEBI:16526"/>
        <dbReference type="ChEBI" id="CHEBI:17319"/>
        <dbReference type="ChEBI" id="CHEBI:57844"/>
        <dbReference type="ChEBI" id="CHEBI:59789"/>
        <dbReference type="ChEBI" id="CHEBI:64315"/>
        <dbReference type="ChEBI" id="CHEBI:73542"/>
        <dbReference type="EC" id="4.1.3.44"/>
    </reaction>
</comment>
<feature type="domain" description="Flavodoxin-like" evidence="17">
    <location>
        <begin position="48"/>
        <end position="197"/>
    </location>
</feature>
<reference evidence="19" key="1">
    <citation type="submission" date="2021-01" db="EMBL/GenBank/DDBJ databases">
        <authorList>
            <person name="Corre E."/>
            <person name="Pelletier E."/>
            <person name="Niang G."/>
            <person name="Scheremetjew M."/>
            <person name="Finn R."/>
            <person name="Kale V."/>
            <person name="Holt S."/>
            <person name="Cochrane G."/>
            <person name="Meng A."/>
            <person name="Brown T."/>
            <person name="Cohen L."/>
        </authorList>
    </citation>
    <scope>NUCLEOTIDE SEQUENCE</scope>
    <source>
        <strain evidence="19">CCMP1594</strain>
    </source>
</reference>
<dbReference type="PROSITE" id="PS50902">
    <property type="entry name" value="FLAVODOXIN_LIKE"/>
    <property type="match status" value="1"/>
</dbReference>
<keyword evidence="9" id="KW-0547">Nucleotide-binding</keyword>
<proteinExistence type="inferred from homology"/>
<name>A0A7S4FXA0_9EUGL</name>
<feature type="domain" description="Radical SAM core" evidence="18">
    <location>
        <begin position="321"/>
        <end position="572"/>
    </location>
</feature>
<comment type="similarity">
    <text evidence="3">Belongs to the TYW1 family.</text>
</comment>
<dbReference type="SFLD" id="SFLDG01071">
    <property type="entry name" value="tRNA_wybutosine-synthesizing"/>
    <property type="match status" value="1"/>
</dbReference>
<keyword evidence="10" id="KW-0408">Iron</keyword>
<organism evidence="19">
    <name type="scientific">Eutreptiella gymnastica</name>
    <dbReference type="NCBI Taxonomy" id="73025"/>
    <lineage>
        <taxon>Eukaryota</taxon>
        <taxon>Discoba</taxon>
        <taxon>Euglenozoa</taxon>
        <taxon>Euglenida</taxon>
        <taxon>Spirocuta</taxon>
        <taxon>Euglenophyceae</taxon>
        <taxon>Eutreptiales</taxon>
        <taxon>Eutreptiaceae</taxon>
        <taxon>Eutreptiella</taxon>
    </lineage>
</organism>
<evidence type="ECO:0000256" key="3">
    <source>
        <dbReference type="ARBA" id="ARBA00010115"/>
    </source>
</evidence>
<evidence type="ECO:0000256" key="6">
    <source>
        <dbReference type="ARBA" id="ARBA00022691"/>
    </source>
</evidence>
<dbReference type="PANTHER" id="PTHR13930">
    <property type="entry name" value="S-ADENOSYL-L-METHIONINE-DEPENDENT TRNA 4-DEMETHYLWYOSINE SYNTHASE"/>
    <property type="match status" value="1"/>
</dbReference>
<dbReference type="GO" id="GO:0051539">
    <property type="term" value="F:4 iron, 4 sulfur cluster binding"/>
    <property type="evidence" value="ECO:0007669"/>
    <property type="project" value="UniProtKB-KW"/>
</dbReference>
<keyword evidence="11" id="KW-0411">Iron-sulfur</keyword>
<evidence type="ECO:0000256" key="2">
    <source>
        <dbReference type="ARBA" id="ARBA00004797"/>
    </source>
</evidence>
<evidence type="ECO:0000256" key="1">
    <source>
        <dbReference type="ARBA" id="ARBA00001966"/>
    </source>
</evidence>
<dbReference type="Pfam" id="PF00258">
    <property type="entry name" value="Flavodoxin_1"/>
    <property type="match status" value="1"/>
</dbReference>
<dbReference type="EC" id="4.1.3.44" evidence="4"/>
<evidence type="ECO:0000256" key="16">
    <source>
        <dbReference type="SAM" id="MobiDB-lite"/>
    </source>
</evidence>
<dbReference type="InterPro" id="IPR008254">
    <property type="entry name" value="Flavodoxin/NO_synth"/>
</dbReference>
<evidence type="ECO:0000256" key="9">
    <source>
        <dbReference type="ARBA" id="ARBA00022741"/>
    </source>
</evidence>
<evidence type="ECO:0000256" key="8">
    <source>
        <dbReference type="ARBA" id="ARBA00022723"/>
    </source>
</evidence>
<gene>
    <name evidence="19" type="ORF">EGYM00163_LOCUS29390</name>
</gene>
<dbReference type="InterPro" id="IPR034556">
    <property type="entry name" value="tRNA_wybutosine-synthase"/>
</dbReference>
<evidence type="ECO:0000256" key="4">
    <source>
        <dbReference type="ARBA" id="ARBA00012821"/>
    </source>
</evidence>
<dbReference type="Pfam" id="PF04055">
    <property type="entry name" value="Radical_SAM"/>
    <property type="match status" value="1"/>
</dbReference>
<dbReference type="SUPFAM" id="SSF52218">
    <property type="entry name" value="Flavoproteins"/>
    <property type="match status" value="1"/>
</dbReference>
<keyword evidence="7" id="KW-0819">tRNA processing</keyword>
<dbReference type="CDD" id="cd01335">
    <property type="entry name" value="Radical_SAM"/>
    <property type="match status" value="1"/>
</dbReference>
<dbReference type="EMBL" id="HBJA01084329">
    <property type="protein sequence ID" value="CAE0818222.1"/>
    <property type="molecule type" value="Transcribed_RNA"/>
</dbReference>
<dbReference type="Gene3D" id="3.40.50.360">
    <property type="match status" value="1"/>
</dbReference>
<evidence type="ECO:0000259" key="18">
    <source>
        <dbReference type="PROSITE" id="PS51918"/>
    </source>
</evidence>
<dbReference type="UniPathway" id="UPA00375"/>
<dbReference type="PRINTS" id="PR00369">
    <property type="entry name" value="FLAVODOXIN"/>
</dbReference>
<dbReference type="InterPro" id="IPR007197">
    <property type="entry name" value="rSAM"/>
</dbReference>
<comment type="function">
    <text evidence="14">Probable component of the wybutosine biosynthesis pathway. Wybutosine is a hyper modified guanosine with a tricyclic base found at the 3'-position adjacent to the anticodon of eukaryotic phenylalanine tRNA. Catalyzes the condensation of N-methylguanine with 2 carbon atoms from pyruvate to form the tricyclic 4-demethylwyosine, an intermediate in wybutosine biosynthesis.</text>
</comment>
<feature type="compositionally biased region" description="Acidic residues" evidence="16">
    <location>
        <begin position="231"/>
        <end position="251"/>
    </location>
</feature>
<evidence type="ECO:0000256" key="7">
    <source>
        <dbReference type="ARBA" id="ARBA00022694"/>
    </source>
</evidence>
<evidence type="ECO:0000259" key="17">
    <source>
        <dbReference type="PROSITE" id="PS50902"/>
    </source>
</evidence>
<dbReference type="SFLD" id="SFLDF00284">
    <property type="entry name" value="tRNA_wybutosine-synthesizing"/>
    <property type="match status" value="1"/>
</dbReference>
<keyword evidence="12" id="KW-0496">Mitochondrion</keyword>
<evidence type="ECO:0000256" key="13">
    <source>
        <dbReference type="ARBA" id="ARBA00023239"/>
    </source>
</evidence>
<dbReference type="InterPro" id="IPR001094">
    <property type="entry name" value="Flavdoxin-like"/>
</dbReference>
<evidence type="ECO:0000313" key="19">
    <source>
        <dbReference type="EMBL" id="CAE0818222.1"/>
    </source>
</evidence>
<keyword evidence="6" id="KW-0949">S-adenosyl-L-methionine</keyword>